<proteinExistence type="predicted"/>
<gene>
    <name evidence="2" type="ORF">H8D96_03280</name>
</gene>
<reference evidence="2 3" key="1">
    <citation type="submission" date="2020-08" db="EMBL/GenBank/DDBJ databases">
        <title>Bridging the membrane lipid divide: bacteria of the FCB group superphylum have the potential to synthesize archaeal ether lipids.</title>
        <authorList>
            <person name="Villanueva L."/>
            <person name="Von Meijenfeldt F.A.B."/>
            <person name="Westbye A.B."/>
            <person name="Yadav S."/>
            <person name="Hopmans E.C."/>
            <person name="Dutilh B.E."/>
            <person name="Sinninghe Damste J.S."/>
        </authorList>
    </citation>
    <scope>NUCLEOTIDE SEQUENCE [LARGE SCALE GENOMIC DNA]</scope>
    <source>
        <strain evidence="2">NIOZ-UU17</strain>
    </source>
</reference>
<protein>
    <submittedName>
        <fullName evidence="2">AAA family ATPase</fullName>
    </submittedName>
</protein>
<dbReference type="PANTHER" id="PTHR13696">
    <property type="entry name" value="P-LOOP CONTAINING NUCLEOSIDE TRIPHOSPHATE HYDROLASE"/>
    <property type="match status" value="1"/>
</dbReference>
<dbReference type="InterPro" id="IPR025669">
    <property type="entry name" value="AAA_dom"/>
</dbReference>
<evidence type="ECO:0000259" key="1">
    <source>
        <dbReference type="Pfam" id="PF13614"/>
    </source>
</evidence>
<sequence length="252" mass="28295">MTTLALYSNKGGVGKTAAAVNLSYLAAQAGAKTLICDLDPQSSATYYFRIKPKLKFGTEGFIKGGMQLKKNIKGTDYDNLDLLPADFTHRNLDTAFGKLKRSKQRLRKILKPLKAEYDLIILDCPVTISILAENIFNAVDYTLVPLIPTTLSVRTHRQLLSFCKKNKYDVSKIYTFFSMVDRRKKMHHALMAMAFKEFNGVLRSLIPYLSQIERMGIEREPVAAFAPASVASKAYQNLWSKIQKNILSTTGL</sequence>
<comment type="caution">
    <text evidence="2">The sequence shown here is derived from an EMBL/GenBank/DDBJ whole genome shotgun (WGS) entry which is preliminary data.</text>
</comment>
<dbReference type="AlphaFoldDB" id="A0A8J6NP63"/>
<organism evidence="2 3">
    <name type="scientific">Candidatus Desulfatibia vada</name>
    <dbReference type="NCBI Taxonomy" id="2841696"/>
    <lineage>
        <taxon>Bacteria</taxon>
        <taxon>Pseudomonadati</taxon>
        <taxon>Thermodesulfobacteriota</taxon>
        <taxon>Desulfobacteria</taxon>
        <taxon>Desulfobacterales</taxon>
        <taxon>Desulfobacterales incertae sedis</taxon>
        <taxon>Candidatus Desulfatibia</taxon>
    </lineage>
</organism>
<dbReference type="InterPro" id="IPR050678">
    <property type="entry name" value="DNA_Partitioning_ATPase"/>
</dbReference>
<dbReference type="Pfam" id="PF13614">
    <property type="entry name" value="AAA_31"/>
    <property type="match status" value="1"/>
</dbReference>
<name>A0A8J6NP63_9BACT</name>
<evidence type="ECO:0000313" key="3">
    <source>
        <dbReference type="Proteomes" id="UP000605201"/>
    </source>
</evidence>
<accession>A0A8J6NP63</accession>
<feature type="domain" description="AAA" evidence="1">
    <location>
        <begin position="1"/>
        <end position="167"/>
    </location>
</feature>
<dbReference type="InterPro" id="IPR027417">
    <property type="entry name" value="P-loop_NTPase"/>
</dbReference>
<dbReference type="Gene3D" id="3.40.50.300">
    <property type="entry name" value="P-loop containing nucleotide triphosphate hydrolases"/>
    <property type="match status" value="1"/>
</dbReference>
<dbReference type="Proteomes" id="UP000605201">
    <property type="component" value="Unassembled WGS sequence"/>
</dbReference>
<evidence type="ECO:0000313" key="2">
    <source>
        <dbReference type="EMBL" id="MBC8430921.1"/>
    </source>
</evidence>
<dbReference type="EMBL" id="JACNIG010000093">
    <property type="protein sequence ID" value="MBC8430921.1"/>
    <property type="molecule type" value="Genomic_DNA"/>
</dbReference>
<dbReference type="CDD" id="cd02042">
    <property type="entry name" value="ParAB_family"/>
    <property type="match status" value="1"/>
</dbReference>
<dbReference type="PANTHER" id="PTHR13696:SF52">
    <property type="entry name" value="PARA FAMILY PROTEIN CT_582"/>
    <property type="match status" value="1"/>
</dbReference>
<dbReference type="SUPFAM" id="SSF52540">
    <property type="entry name" value="P-loop containing nucleoside triphosphate hydrolases"/>
    <property type="match status" value="1"/>
</dbReference>